<evidence type="ECO:0008006" key="5">
    <source>
        <dbReference type="Google" id="ProtNLM"/>
    </source>
</evidence>
<dbReference type="Proteomes" id="UP000325466">
    <property type="component" value="Unassembled WGS sequence"/>
</dbReference>
<evidence type="ECO:0000313" key="1">
    <source>
        <dbReference type="EMBL" id="GES35013.1"/>
    </source>
</evidence>
<dbReference type="EMBL" id="BLAH01000006">
    <property type="protein sequence ID" value="GES35013.1"/>
    <property type="molecule type" value="Genomic_DNA"/>
</dbReference>
<reference evidence="1 3" key="1">
    <citation type="journal article" date="2018" name="Biodegradation">
        <title>1,4-Dioxane degradation characteristics of Rhodococcus aetherivorans JCM 14343.</title>
        <authorList>
            <person name="Inoue D."/>
            <person name="Tsunoda T."/>
            <person name="Yamamoto N."/>
            <person name="Ike M."/>
            <person name="Sei K."/>
        </authorList>
    </citation>
    <scope>NUCLEOTIDE SEQUENCE [LARGE SCALE GENOMIC DNA]</scope>
    <source>
        <strain evidence="1 3">JCM 14343</strain>
    </source>
</reference>
<dbReference type="KEGG" id="rav:AAT18_18710"/>
<dbReference type="AlphaFoldDB" id="A0A059MN84"/>
<dbReference type="GeneID" id="83620754"/>
<gene>
    <name evidence="2" type="ORF">OCS65_10015</name>
    <name evidence="1" type="ORF">RAJCM14343_0257</name>
</gene>
<reference evidence="1" key="2">
    <citation type="submission" date="2019-10" db="EMBL/GenBank/DDBJ databases">
        <title>Draft genome sequence of Rhodococcus aetherivorans JCM 14343.</title>
        <authorList>
            <person name="Inoue D."/>
            <person name="Nakazawa M."/>
            <person name="Yamamoto N."/>
            <person name="Sei K."/>
            <person name="Ike M."/>
        </authorList>
    </citation>
    <scope>NUCLEOTIDE SEQUENCE</scope>
    <source>
        <strain evidence="1">JCM 14343</strain>
    </source>
</reference>
<evidence type="ECO:0000313" key="2">
    <source>
        <dbReference type="EMBL" id="UYF96053.1"/>
    </source>
</evidence>
<accession>A0A0F6VKI6</accession>
<dbReference type="RefSeq" id="WP_029545019.1">
    <property type="nucleotide sequence ID" value="NZ_BAAAYP010000045.1"/>
</dbReference>
<accession>A0A059MN84</accession>
<evidence type="ECO:0000313" key="3">
    <source>
        <dbReference type="Proteomes" id="UP000325466"/>
    </source>
</evidence>
<dbReference type="Proteomes" id="UP001163947">
    <property type="component" value="Chromosome"/>
</dbReference>
<reference evidence="2" key="3">
    <citation type="submission" date="2022-09" db="EMBL/GenBank/DDBJ databases">
        <title>The genome sequence of Rhodococcus aetherivorans N1.</title>
        <authorList>
            <person name="Jiang W."/>
        </authorList>
    </citation>
    <scope>NUCLEOTIDE SEQUENCE</scope>
    <source>
        <strain evidence="2">N1</strain>
    </source>
</reference>
<proteinExistence type="predicted"/>
<sequence>MTTPAEPAELAAAAARTVPGVADLHGGAFGEVATYLPGRRVTGIRLGSDTCAVHIVVEYPADLYAVAAAVRARLEPLLGVPVDVTIEDIRIPSPDGEHPTSEVTQ</sequence>
<dbReference type="EMBL" id="CP106982">
    <property type="protein sequence ID" value="UYF96053.1"/>
    <property type="molecule type" value="Genomic_DNA"/>
</dbReference>
<name>A0A059MN84_9NOCA</name>
<evidence type="ECO:0000313" key="4">
    <source>
        <dbReference type="Proteomes" id="UP001163947"/>
    </source>
</evidence>
<keyword evidence="3" id="KW-1185">Reference proteome</keyword>
<protein>
    <recommendedName>
        <fullName evidence="5">Asp23/Gls24 family envelope stress response protein</fullName>
    </recommendedName>
</protein>
<organism evidence="2 4">
    <name type="scientific">Rhodococcus aetherivorans</name>
    <dbReference type="NCBI Taxonomy" id="191292"/>
    <lineage>
        <taxon>Bacteria</taxon>
        <taxon>Bacillati</taxon>
        <taxon>Actinomycetota</taxon>
        <taxon>Actinomycetes</taxon>
        <taxon>Mycobacteriales</taxon>
        <taxon>Nocardiaceae</taxon>
        <taxon>Rhodococcus</taxon>
    </lineage>
</organism>